<evidence type="ECO:0000259" key="1">
    <source>
        <dbReference type="Pfam" id="PF02557"/>
    </source>
</evidence>
<feature type="domain" description="D-alanyl-D-alanine carboxypeptidase-like core" evidence="1">
    <location>
        <begin position="128"/>
        <end position="249"/>
    </location>
</feature>
<evidence type="ECO:0000313" key="3">
    <source>
        <dbReference type="Proteomes" id="UP000004509"/>
    </source>
</evidence>
<keyword evidence="2" id="KW-0645">Protease</keyword>
<dbReference type="GO" id="GO:0006508">
    <property type="term" value="P:proteolysis"/>
    <property type="evidence" value="ECO:0007669"/>
    <property type="project" value="InterPro"/>
</dbReference>
<dbReference type="Gene3D" id="3.30.1380.10">
    <property type="match status" value="1"/>
</dbReference>
<protein>
    <submittedName>
        <fullName evidence="2">Serine-type D-Ala-D-Ala carboxypeptidase</fullName>
    </submittedName>
</protein>
<dbReference type="Proteomes" id="UP000004509">
    <property type="component" value="Unassembled WGS sequence"/>
</dbReference>
<dbReference type="AlphaFoldDB" id="C8PSE3"/>
<keyword evidence="2" id="KW-0378">Hydrolase</keyword>
<accession>C8PSE3</accession>
<keyword evidence="2" id="KW-0121">Carboxypeptidase</keyword>
<proteinExistence type="predicted"/>
<dbReference type="PANTHER" id="PTHR34385">
    <property type="entry name" value="D-ALANYL-D-ALANINE CARBOXYPEPTIDASE"/>
    <property type="match status" value="1"/>
</dbReference>
<organism evidence="2 3">
    <name type="scientific">Treponema vincentii ATCC 35580</name>
    <dbReference type="NCBI Taxonomy" id="596324"/>
    <lineage>
        <taxon>Bacteria</taxon>
        <taxon>Pseudomonadati</taxon>
        <taxon>Spirochaetota</taxon>
        <taxon>Spirochaetia</taxon>
        <taxon>Spirochaetales</taxon>
        <taxon>Treponemataceae</taxon>
        <taxon>Treponema</taxon>
    </lineage>
</organism>
<dbReference type="CDD" id="cd14852">
    <property type="entry name" value="LD-carboxypeptidase"/>
    <property type="match status" value="1"/>
</dbReference>
<dbReference type="eggNOG" id="COG1876">
    <property type="taxonomic scope" value="Bacteria"/>
</dbReference>
<dbReference type="InterPro" id="IPR009045">
    <property type="entry name" value="Zn_M74/Hedgehog-like"/>
</dbReference>
<dbReference type="STRING" id="596324.TREVI0001_1310"/>
<sequence length="279" mass="31737">MLPARSVPLLYYCLLIKELIKRVGVMKKALCIMTCILSFFCVTAADAAMEMQLRDFVYPAAIPAEIQQNIGNNAVSFLAELKHLLAAERENLLVLVDKRHLLPDGYTPQNLVTLTAGRAYMINRKDLSLTKTAEQAMQEMALAAKQDGVTLLISSSYRSYAYQKNLFDRYVRESGEKEAERFSARAGTSQHQLGTVVDFGSISDEFAQTRAGKWVLHNASKYGWSLSFPKGYEAVTGYVWESWHYRYIGTEACAFQQKWFGDIQQYMLEFIDAWKKQTE</sequence>
<dbReference type="Pfam" id="PF02557">
    <property type="entry name" value="VanY"/>
    <property type="match status" value="1"/>
</dbReference>
<gene>
    <name evidence="2" type="ORF">TREVI0001_1310</name>
</gene>
<comment type="caution">
    <text evidence="2">The sequence shown here is derived from an EMBL/GenBank/DDBJ whole genome shotgun (WGS) entry which is preliminary data.</text>
</comment>
<dbReference type="InterPro" id="IPR003709">
    <property type="entry name" value="VanY-like_core_dom"/>
</dbReference>
<dbReference type="InterPro" id="IPR058193">
    <property type="entry name" value="VanY/YodJ_core_dom"/>
</dbReference>
<dbReference type="SUPFAM" id="SSF55166">
    <property type="entry name" value="Hedgehog/DD-peptidase"/>
    <property type="match status" value="1"/>
</dbReference>
<evidence type="ECO:0000313" key="2">
    <source>
        <dbReference type="EMBL" id="EEV19813.1"/>
    </source>
</evidence>
<name>C8PSE3_9SPIR</name>
<dbReference type="GO" id="GO:0004180">
    <property type="term" value="F:carboxypeptidase activity"/>
    <property type="evidence" value="ECO:0007669"/>
    <property type="project" value="UniProtKB-KW"/>
</dbReference>
<dbReference type="InterPro" id="IPR052179">
    <property type="entry name" value="DD-CPase-like"/>
</dbReference>
<dbReference type="PANTHER" id="PTHR34385:SF1">
    <property type="entry name" value="PEPTIDOGLYCAN L-ALANYL-D-GLUTAMATE ENDOPEPTIDASE CWLK"/>
    <property type="match status" value="1"/>
</dbReference>
<reference evidence="2 3" key="1">
    <citation type="submission" date="2009-07" db="EMBL/GenBank/DDBJ databases">
        <authorList>
            <person name="Madupu R."/>
            <person name="Sebastian Y."/>
            <person name="Durkin A.S."/>
            <person name="Torralba M."/>
            <person name="Methe B."/>
            <person name="Sutton G.G."/>
            <person name="Strausberg R.L."/>
            <person name="Nelson K.E."/>
        </authorList>
    </citation>
    <scope>NUCLEOTIDE SEQUENCE [LARGE SCALE GENOMIC DNA]</scope>
    <source>
        <strain evidence="2 3">ATCC 35580</strain>
    </source>
</reference>
<dbReference type="EMBL" id="ACYH01000049">
    <property type="protein sequence ID" value="EEV19813.1"/>
    <property type="molecule type" value="Genomic_DNA"/>
</dbReference>